<gene>
    <name evidence="1" type="ORF">K3G42_029821</name>
</gene>
<proteinExistence type="predicted"/>
<protein>
    <submittedName>
        <fullName evidence="1">Uncharacterized protein</fullName>
    </submittedName>
</protein>
<sequence length="355" mass="41573">MKKTLQNDMNRKDLSLQLGFMHSVKKEVKNINNFFRFKALKENREIRVVLNITNLDRCSPDKLLIKIASLGKPFNGRCITWNNGYLYLDRIVSLPFSLPPLSWTAKSHFLKTILRKPLEKYSNIHSDKECCAKSDKNKLLTKKELLTKKDMEHISSHLQNKDRELYIPGNSIQMKRVVNTVLFMLTMIKMGFRPKGRNKMKLEKERIKQIIDWIVLAHFWPCRLSWILQCVEDEKQQKSSGRTSQDSGESTEVNQQGEISERSRKGLLEIFDANTGELDKMKYKIQKLLELDGDPDLFRIFLEKDHFTVGWASCFSDLLLNLDFSLKRRFELLRGLHNIHRENKTSDGSPPTEER</sequence>
<accession>A0ACB8FSM8</accession>
<dbReference type="EMBL" id="CM037619">
    <property type="protein sequence ID" value="KAH8008508.1"/>
    <property type="molecule type" value="Genomic_DNA"/>
</dbReference>
<organism evidence="1 2">
    <name type="scientific">Sphaerodactylus townsendi</name>
    <dbReference type="NCBI Taxonomy" id="933632"/>
    <lineage>
        <taxon>Eukaryota</taxon>
        <taxon>Metazoa</taxon>
        <taxon>Chordata</taxon>
        <taxon>Craniata</taxon>
        <taxon>Vertebrata</taxon>
        <taxon>Euteleostomi</taxon>
        <taxon>Lepidosauria</taxon>
        <taxon>Squamata</taxon>
        <taxon>Bifurcata</taxon>
        <taxon>Gekkota</taxon>
        <taxon>Sphaerodactylidae</taxon>
        <taxon>Sphaerodactylus</taxon>
    </lineage>
</organism>
<reference evidence="1" key="1">
    <citation type="submission" date="2021-08" db="EMBL/GenBank/DDBJ databases">
        <title>The first chromosome-level gecko genome reveals the dynamic sex chromosomes of Neotropical dwarf geckos (Sphaerodactylidae: Sphaerodactylus).</title>
        <authorList>
            <person name="Pinto B.J."/>
            <person name="Keating S.E."/>
            <person name="Gamble T."/>
        </authorList>
    </citation>
    <scope>NUCLEOTIDE SEQUENCE</scope>
    <source>
        <strain evidence="1">TG3544</strain>
    </source>
</reference>
<comment type="caution">
    <text evidence="1">The sequence shown here is derived from an EMBL/GenBank/DDBJ whole genome shotgun (WGS) entry which is preliminary data.</text>
</comment>
<dbReference type="Proteomes" id="UP000827872">
    <property type="component" value="Linkage Group LG06"/>
</dbReference>
<keyword evidence="2" id="KW-1185">Reference proteome</keyword>
<name>A0ACB8FSM8_9SAUR</name>
<evidence type="ECO:0000313" key="1">
    <source>
        <dbReference type="EMBL" id="KAH8008508.1"/>
    </source>
</evidence>
<evidence type="ECO:0000313" key="2">
    <source>
        <dbReference type="Proteomes" id="UP000827872"/>
    </source>
</evidence>